<dbReference type="PRINTS" id="PR00682">
    <property type="entry name" value="IPNSYNTHASE"/>
</dbReference>
<dbReference type="InterPro" id="IPR005123">
    <property type="entry name" value="Oxoglu/Fe-dep_dioxygenase_dom"/>
</dbReference>
<comment type="caution">
    <text evidence="4">The sequence shown here is derived from an EMBL/GenBank/DDBJ whole genome shotgun (WGS) entry which is preliminary data.</text>
</comment>
<dbReference type="Gene3D" id="2.60.120.330">
    <property type="entry name" value="B-lactam Antibiotic, Isopenicillin N Synthase, Chain"/>
    <property type="match status" value="1"/>
</dbReference>
<dbReference type="OrthoDB" id="288590at2759"/>
<dbReference type="SUPFAM" id="SSF51197">
    <property type="entry name" value="Clavaminate synthase-like"/>
    <property type="match status" value="1"/>
</dbReference>
<feature type="domain" description="Fe2OG dioxygenase" evidence="3">
    <location>
        <begin position="185"/>
        <end position="294"/>
    </location>
</feature>
<dbReference type="AlphaFoldDB" id="A0A9N9L613"/>
<dbReference type="Pfam" id="PF14226">
    <property type="entry name" value="DIOX_N"/>
    <property type="match status" value="1"/>
</dbReference>
<reference evidence="4" key="1">
    <citation type="submission" date="2021-07" db="EMBL/GenBank/DDBJ databases">
        <authorList>
            <person name="Durling M."/>
        </authorList>
    </citation>
    <scope>NUCLEOTIDE SEQUENCE</scope>
</reference>
<dbReference type="InterPro" id="IPR026992">
    <property type="entry name" value="DIOX_N"/>
</dbReference>
<comment type="similarity">
    <text evidence="1 2">Belongs to the iron/ascorbate-dependent oxidoreductase family.</text>
</comment>
<keyword evidence="2" id="KW-0408">Iron</keyword>
<dbReference type="InterPro" id="IPR027443">
    <property type="entry name" value="IPNS-like_sf"/>
</dbReference>
<protein>
    <recommendedName>
        <fullName evidence="3">Fe2OG dioxygenase domain-containing protein</fullName>
    </recommendedName>
</protein>
<dbReference type="EMBL" id="CAJVRL010000084">
    <property type="protein sequence ID" value="CAG8958738.1"/>
    <property type="molecule type" value="Genomic_DNA"/>
</dbReference>
<keyword evidence="5" id="KW-1185">Reference proteome</keyword>
<evidence type="ECO:0000313" key="4">
    <source>
        <dbReference type="EMBL" id="CAG8958738.1"/>
    </source>
</evidence>
<gene>
    <name evidence="4" type="ORF">HYFRA_00011581</name>
</gene>
<dbReference type="Proteomes" id="UP000696280">
    <property type="component" value="Unassembled WGS sequence"/>
</dbReference>
<dbReference type="GO" id="GO:0016491">
    <property type="term" value="F:oxidoreductase activity"/>
    <property type="evidence" value="ECO:0007669"/>
    <property type="project" value="UniProtKB-KW"/>
</dbReference>
<evidence type="ECO:0000313" key="5">
    <source>
        <dbReference type="Proteomes" id="UP000696280"/>
    </source>
</evidence>
<dbReference type="PANTHER" id="PTHR47990">
    <property type="entry name" value="2-OXOGLUTARATE (2OG) AND FE(II)-DEPENDENT OXYGENASE SUPERFAMILY PROTEIN-RELATED"/>
    <property type="match status" value="1"/>
</dbReference>
<accession>A0A9N9L613</accession>
<keyword evidence="2" id="KW-0560">Oxidoreductase</keyword>
<dbReference type="InterPro" id="IPR050231">
    <property type="entry name" value="Iron_ascorbate_oxido_reductase"/>
</dbReference>
<dbReference type="GO" id="GO:0046872">
    <property type="term" value="F:metal ion binding"/>
    <property type="evidence" value="ECO:0007669"/>
    <property type="project" value="UniProtKB-KW"/>
</dbReference>
<evidence type="ECO:0000259" key="3">
    <source>
        <dbReference type="PROSITE" id="PS51471"/>
    </source>
</evidence>
<sequence length="337" mass="37503">MQASSPESNFHIPCIDISPFLESPESVASQNIIDQVRTACETTGFFQITGHGVSKGLQDEVFQAAARLFSLDIEEKKKLDKSKSIGASSRGYEMIGGQILQDGTLPDLKEGFYIGKEIPADDPRVKNKRFLMGPNLWPDSPLIPEHLFRQPMEKYYDEMFKLSLKVLDLFAASLSYGPSIFKDFTSNDAVAAIRLLHYPPDHGNDERQLGAGAHTDFGAMTLLLQDEIGGLQVYNESAPEEERWVDVKPDRNTYVVNIGDMLQMWTNGRYKSGLHRVVNRSGKDRYSIPYFFDGNVDCVLSPLGGSQVEGGGPPLTVEGHMKERFKSTYGKVSPVDI</sequence>
<dbReference type="GO" id="GO:0044283">
    <property type="term" value="P:small molecule biosynthetic process"/>
    <property type="evidence" value="ECO:0007669"/>
    <property type="project" value="UniProtKB-ARBA"/>
</dbReference>
<dbReference type="Pfam" id="PF03171">
    <property type="entry name" value="2OG-FeII_Oxy"/>
    <property type="match status" value="1"/>
</dbReference>
<dbReference type="PROSITE" id="PS51471">
    <property type="entry name" value="FE2OG_OXY"/>
    <property type="match status" value="1"/>
</dbReference>
<organism evidence="4 5">
    <name type="scientific">Hymenoscyphus fraxineus</name>
    <dbReference type="NCBI Taxonomy" id="746836"/>
    <lineage>
        <taxon>Eukaryota</taxon>
        <taxon>Fungi</taxon>
        <taxon>Dikarya</taxon>
        <taxon>Ascomycota</taxon>
        <taxon>Pezizomycotina</taxon>
        <taxon>Leotiomycetes</taxon>
        <taxon>Helotiales</taxon>
        <taxon>Helotiaceae</taxon>
        <taxon>Hymenoscyphus</taxon>
    </lineage>
</organism>
<evidence type="ECO:0000256" key="2">
    <source>
        <dbReference type="RuleBase" id="RU003682"/>
    </source>
</evidence>
<keyword evidence="2" id="KW-0479">Metal-binding</keyword>
<evidence type="ECO:0000256" key="1">
    <source>
        <dbReference type="ARBA" id="ARBA00008056"/>
    </source>
</evidence>
<proteinExistence type="inferred from homology"/>
<dbReference type="InterPro" id="IPR044861">
    <property type="entry name" value="IPNS-like_FE2OG_OXY"/>
</dbReference>
<name>A0A9N9L613_9HELO</name>